<sequence length="154" mass="16712">MGSLRSFSPDSSDDERTTIHSVHSPSVASSLSVGPVSGISSIVRNGETRQFRSGGQKVSAPARNEARFTAGMSSDRDGLLMGFRAVEERFEQLIDGRGHRVTAEEIVELQSATDTYTQLLNLKREQLRGDGALRSQTFGALGRGENVVESSKRK</sequence>
<feature type="region of interest" description="Disordered" evidence="1">
    <location>
        <begin position="1"/>
        <end position="70"/>
    </location>
</feature>
<dbReference type="AlphaFoldDB" id="A0A914WWD4"/>
<feature type="compositionally biased region" description="Low complexity" evidence="1">
    <location>
        <begin position="20"/>
        <end position="43"/>
    </location>
</feature>
<proteinExistence type="predicted"/>
<protein>
    <submittedName>
        <fullName evidence="3">Uncharacterized protein</fullName>
    </submittedName>
</protein>
<keyword evidence="2" id="KW-1185">Reference proteome</keyword>
<dbReference type="WBParaSite" id="PSAMB.scaffold54size92479.g1321.t1">
    <property type="protein sequence ID" value="PSAMB.scaffold54size92479.g1321.t1"/>
    <property type="gene ID" value="PSAMB.scaffold54size92479.g1321"/>
</dbReference>
<evidence type="ECO:0000256" key="1">
    <source>
        <dbReference type="SAM" id="MobiDB-lite"/>
    </source>
</evidence>
<feature type="compositionally biased region" description="Polar residues" evidence="1">
    <location>
        <begin position="1"/>
        <end position="10"/>
    </location>
</feature>
<organism evidence="2 3">
    <name type="scientific">Plectus sambesii</name>
    <dbReference type="NCBI Taxonomy" id="2011161"/>
    <lineage>
        <taxon>Eukaryota</taxon>
        <taxon>Metazoa</taxon>
        <taxon>Ecdysozoa</taxon>
        <taxon>Nematoda</taxon>
        <taxon>Chromadorea</taxon>
        <taxon>Plectida</taxon>
        <taxon>Plectina</taxon>
        <taxon>Plectoidea</taxon>
        <taxon>Plectidae</taxon>
        <taxon>Plectus</taxon>
    </lineage>
</organism>
<evidence type="ECO:0000313" key="3">
    <source>
        <dbReference type="WBParaSite" id="PSAMB.scaffold54size92479.g1321.t1"/>
    </source>
</evidence>
<reference evidence="3" key="1">
    <citation type="submission" date="2022-11" db="UniProtKB">
        <authorList>
            <consortium name="WormBaseParasite"/>
        </authorList>
    </citation>
    <scope>IDENTIFICATION</scope>
</reference>
<evidence type="ECO:0000313" key="2">
    <source>
        <dbReference type="Proteomes" id="UP000887566"/>
    </source>
</evidence>
<accession>A0A914WWD4</accession>
<name>A0A914WWD4_9BILA</name>
<dbReference type="Proteomes" id="UP000887566">
    <property type="component" value="Unplaced"/>
</dbReference>